<feature type="compositionally biased region" description="Polar residues" evidence="1">
    <location>
        <begin position="1"/>
        <end position="11"/>
    </location>
</feature>
<dbReference type="InterPro" id="IPR008972">
    <property type="entry name" value="Cupredoxin"/>
</dbReference>
<reference evidence="3 4" key="1">
    <citation type="submission" date="2018-05" db="EMBL/GenBank/DDBJ databases">
        <title>Evolution of GPA BGCs.</title>
        <authorList>
            <person name="Waglechner N."/>
            <person name="Wright G.D."/>
        </authorList>
    </citation>
    <scope>NUCLEOTIDE SEQUENCE [LARGE SCALE GENOMIC DNA]</scope>
    <source>
        <strain evidence="3 4">A82846</strain>
    </source>
</reference>
<evidence type="ECO:0000313" key="4">
    <source>
        <dbReference type="Proteomes" id="UP000287547"/>
    </source>
</evidence>
<dbReference type="OrthoDB" id="345021at2"/>
<dbReference type="AlphaFoldDB" id="A0A428YKU5"/>
<dbReference type="InterPro" id="IPR011707">
    <property type="entry name" value="Cu-oxidase-like_N"/>
</dbReference>
<organism evidence="3 4">
    <name type="scientific">Kibdelosporangium aridum</name>
    <dbReference type="NCBI Taxonomy" id="2030"/>
    <lineage>
        <taxon>Bacteria</taxon>
        <taxon>Bacillati</taxon>
        <taxon>Actinomycetota</taxon>
        <taxon>Actinomycetes</taxon>
        <taxon>Pseudonocardiales</taxon>
        <taxon>Pseudonocardiaceae</taxon>
        <taxon>Kibdelosporangium</taxon>
    </lineage>
</organism>
<evidence type="ECO:0000313" key="3">
    <source>
        <dbReference type="EMBL" id="RSM68299.1"/>
    </source>
</evidence>
<dbReference type="PROSITE" id="PS00616">
    <property type="entry name" value="HIS_ACID_PHOSPHAT_1"/>
    <property type="match status" value="1"/>
</dbReference>
<evidence type="ECO:0000256" key="1">
    <source>
        <dbReference type="SAM" id="MobiDB-lite"/>
    </source>
</evidence>
<sequence length="59" mass="6474">MAVTNALNEASTLHRHGMRLPAVMDGGPHQMIQPGPMWSPEWTVGQPAATTWYHPNPQA</sequence>
<protein>
    <recommendedName>
        <fullName evidence="2">Plastocyanin-like domain-containing protein</fullName>
    </recommendedName>
</protein>
<gene>
    <name evidence="3" type="ORF">DMH04_47285</name>
</gene>
<feature type="region of interest" description="Disordered" evidence="1">
    <location>
        <begin position="1"/>
        <end position="59"/>
    </location>
</feature>
<dbReference type="GO" id="GO:0005507">
    <property type="term" value="F:copper ion binding"/>
    <property type="evidence" value="ECO:0007669"/>
    <property type="project" value="InterPro"/>
</dbReference>
<comment type="caution">
    <text evidence="3">The sequence shown here is derived from an EMBL/GenBank/DDBJ whole genome shotgun (WGS) entry which is preliminary data.</text>
</comment>
<evidence type="ECO:0000259" key="2">
    <source>
        <dbReference type="Pfam" id="PF07732"/>
    </source>
</evidence>
<dbReference type="Proteomes" id="UP000287547">
    <property type="component" value="Unassembled WGS sequence"/>
</dbReference>
<proteinExistence type="predicted"/>
<dbReference type="Pfam" id="PF07732">
    <property type="entry name" value="Cu-oxidase_3"/>
    <property type="match status" value="1"/>
</dbReference>
<dbReference type="InterPro" id="IPR033379">
    <property type="entry name" value="Acid_Pase_AS"/>
</dbReference>
<name>A0A428YKU5_KIBAR</name>
<feature type="domain" description="Plastocyanin-like" evidence="2">
    <location>
        <begin position="2"/>
        <end position="58"/>
    </location>
</feature>
<dbReference type="EMBL" id="QHKI01000075">
    <property type="protein sequence ID" value="RSM68299.1"/>
    <property type="molecule type" value="Genomic_DNA"/>
</dbReference>
<accession>A0A428YKU5</accession>
<dbReference type="Gene3D" id="2.60.40.420">
    <property type="entry name" value="Cupredoxins - blue copper proteins"/>
    <property type="match status" value="1"/>
</dbReference>
<dbReference type="SUPFAM" id="SSF49503">
    <property type="entry name" value="Cupredoxins"/>
    <property type="match status" value="1"/>
</dbReference>